<name>A0A0M0BS01_9ARCH</name>
<dbReference type="EC" id="4.2.1.10" evidence="4"/>
<dbReference type="CDD" id="cd00502">
    <property type="entry name" value="DHQase_I"/>
    <property type="match status" value="1"/>
</dbReference>
<feature type="active site" description="Proton donor/acceptor" evidence="4">
    <location>
        <position position="117"/>
    </location>
</feature>
<reference evidence="5 6" key="1">
    <citation type="submission" date="2015-06" db="EMBL/GenBank/DDBJ databases">
        <title>New insights into the roles of widespread benthic archaea in carbon and nitrogen cycling.</title>
        <authorList>
            <person name="Lazar C.S."/>
            <person name="Baker B.J."/>
            <person name="Seitz K.W."/>
            <person name="Hyde A.S."/>
            <person name="Dick G.J."/>
            <person name="Hinrichs K.-U."/>
            <person name="Teske A.P."/>
        </authorList>
    </citation>
    <scope>NUCLEOTIDE SEQUENCE [LARGE SCALE GENOMIC DNA]</scope>
    <source>
        <strain evidence="5">DG-45</strain>
    </source>
</reference>
<dbReference type="SUPFAM" id="SSF51569">
    <property type="entry name" value="Aldolase"/>
    <property type="match status" value="1"/>
</dbReference>
<keyword evidence="4" id="KW-0057">Aromatic amino acid biosynthesis</keyword>
<feature type="binding site" evidence="4">
    <location>
        <position position="209"/>
    </location>
    <ligand>
        <name>3-dehydroquinate</name>
        <dbReference type="ChEBI" id="CHEBI:32364"/>
    </ligand>
</feature>
<dbReference type="Pfam" id="PF01487">
    <property type="entry name" value="DHquinase_I"/>
    <property type="match status" value="1"/>
</dbReference>
<dbReference type="PANTHER" id="PTHR43699:SF1">
    <property type="entry name" value="3-DEHYDROQUINATE DEHYDRATASE"/>
    <property type="match status" value="1"/>
</dbReference>
<keyword evidence="4" id="KW-0028">Amino-acid biosynthesis</keyword>
<dbReference type="InterPro" id="IPR050146">
    <property type="entry name" value="Type-I_3-dehydroquinase"/>
</dbReference>
<sequence>MRQPRICVSVAAEDTERAVEAVRRAEAFNPDLIEVRLDYVDPPPDLERLRSATALPLIATSRLTAEGGRFEGPEEERIGMLVGAREAGFDFIDLELQAAGFMDEIRGSGTGLILSHHDLSGTPPIERLEGVLDAMLELGPDICKIIGTARTRDDNLVYLDLIRRARARARIVSFGMGDAGLVSRTLSPLLGGEFTYASAGRGEEAAPGQMPIEALRELYRLLGA</sequence>
<dbReference type="InterPro" id="IPR001381">
    <property type="entry name" value="DHquinase_I"/>
</dbReference>
<comment type="caution">
    <text evidence="5">The sequence shown here is derived from an EMBL/GenBank/DDBJ whole genome shotgun (WGS) entry which is preliminary data.</text>
</comment>
<evidence type="ECO:0000313" key="6">
    <source>
        <dbReference type="Proteomes" id="UP000037210"/>
    </source>
</evidence>
<protein>
    <recommendedName>
        <fullName evidence="4">3-dehydroquinate dehydratase</fullName>
        <shortName evidence="4">3-dehydroquinase</shortName>
        <ecNumber evidence="4">4.2.1.10</ecNumber>
    </recommendedName>
    <alternativeName>
        <fullName evidence="4">Type I DHQase</fullName>
    </alternativeName>
    <alternativeName>
        <fullName evidence="4">Type I dehydroquinase</fullName>
        <shortName evidence="4">DHQ1</shortName>
    </alternativeName>
</protein>
<comment type="pathway">
    <text evidence="4">Metabolic intermediate biosynthesis; chorismate biosynthesis; chorismate from D-erythrose 4-phosphate and phosphoenolpyruvate: step 3/7.</text>
</comment>
<evidence type="ECO:0000256" key="1">
    <source>
        <dbReference type="ARBA" id="ARBA00001864"/>
    </source>
</evidence>
<dbReference type="HAMAP" id="MF_00214">
    <property type="entry name" value="AroD"/>
    <property type="match status" value="1"/>
</dbReference>
<dbReference type="Gene3D" id="3.20.20.70">
    <property type="entry name" value="Aldolase class I"/>
    <property type="match status" value="1"/>
</dbReference>
<dbReference type="InterPro" id="IPR013785">
    <property type="entry name" value="Aldolase_TIM"/>
</dbReference>
<feature type="binding site" evidence="4">
    <location>
        <position position="184"/>
    </location>
    <ligand>
        <name>3-dehydroquinate</name>
        <dbReference type="ChEBI" id="CHEBI:32364"/>
    </ligand>
</feature>
<organism evidence="5 6">
    <name type="scientific">miscellaneous Crenarchaeota group-15 archaeon DG-45</name>
    <dbReference type="NCBI Taxonomy" id="1685127"/>
    <lineage>
        <taxon>Archaea</taxon>
        <taxon>Candidatus Bathyarchaeota</taxon>
        <taxon>MCG-15</taxon>
    </lineage>
</organism>
<dbReference type="GO" id="GO:0003855">
    <property type="term" value="F:3-dehydroquinate dehydratase activity"/>
    <property type="evidence" value="ECO:0007669"/>
    <property type="project" value="UniProtKB-UniRule"/>
</dbReference>
<feature type="binding site" evidence="4">
    <location>
        <position position="62"/>
    </location>
    <ligand>
        <name>3-dehydroquinate</name>
        <dbReference type="ChEBI" id="CHEBI:32364"/>
    </ligand>
</feature>
<feature type="active site" description="Schiff-base intermediate with substrate" evidence="4">
    <location>
        <position position="144"/>
    </location>
</feature>
<evidence type="ECO:0000313" key="5">
    <source>
        <dbReference type="EMBL" id="KON31372.1"/>
    </source>
</evidence>
<proteinExistence type="inferred from homology"/>
<dbReference type="EMBL" id="LFWZ01000006">
    <property type="protein sequence ID" value="KON31372.1"/>
    <property type="molecule type" value="Genomic_DNA"/>
</dbReference>
<feature type="binding site" evidence="4">
    <location>
        <position position="9"/>
    </location>
    <ligand>
        <name>3-dehydroquinate</name>
        <dbReference type="ChEBI" id="CHEBI:32364"/>
    </ligand>
</feature>
<feature type="binding site" evidence="4">
    <location>
        <begin position="34"/>
        <end position="36"/>
    </location>
    <ligand>
        <name>3-dehydroquinate</name>
        <dbReference type="ChEBI" id="CHEBI:32364"/>
    </ligand>
</feature>
<comment type="similarity">
    <text evidence="4">Belongs to the type-I 3-dehydroquinase family.</text>
</comment>
<accession>A0A0M0BS01</accession>
<dbReference type="GO" id="GO:0046279">
    <property type="term" value="P:3,4-dihydroxybenzoate biosynthetic process"/>
    <property type="evidence" value="ECO:0007669"/>
    <property type="project" value="TreeGrafter"/>
</dbReference>
<comment type="caution">
    <text evidence="4">Lacks conserved residue(s) required for the propagation of feature annotation.</text>
</comment>
<dbReference type="GO" id="GO:0008652">
    <property type="term" value="P:amino acid biosynthetic process"/>
    <property type="evidence" value="ECO:0007669"/>
    <property type="project" value="UniProtKB-KW"/>
</dbReference>
<comment type="function">
    <text evidence="4">Involved in the third step of the chorismate pathway, which leads to the biosynthesis of aromatic amino acids. Catalyzes the cis-dehydration of 3-dehydroquinate (DHQ) and introduces the first double bond of the aromatic ring to yield 3-dehydroshikimate.</text>
</comment>
<dbReference type="GO" id="GO:0009423">
    <property type="term" value="P:chorismate biosynthetic process"/>
    <property type="evidence" value="ECO:0007669"/>
    <property type="project" value="UniProtKB-UniRule"/>
</dbReference>
<dbReference type="PATRIC" id="fig|1685127.3.peg.189"/>
<dbReference type="UniPathway" id="UPA00053">
    <property type="reaction ID" value="UER00086"/>
</dbReference>
<dbReference type="PANTHER" id="PTHR43699">
    <property type="entry name" value="3-DEHYDROQUINATE DEHYDRATASE"/>
    <property type="match status" value="1"/>
</dbReference>
<comment type="subunit">
    <text evidence="4">Homodimer.</text>
</comment>
<comment type="catalytic activity">
    <reaction evidence="1 4">
        <text>3-dehydroquinate = 3-dehydroshikimate + H2O</text>
        <dbReference type="Rhea" id="RHEA:21096"/>
        <dbReference type="ChEBI" id="CHEBI:15377"/>
        <dbReference type="ChEBI" id="CHEBI:16630"/>
        <dbReference type="ChEBI" id="CHEBI:32364"/>
        <dbReference type="EC" id="4.2.1.10"/>
    </reaction>
</comment>
<keyword evidence="2 4" id="KW-0456">Lyase</keyword>
<gene>
    <name evidence="4" type="primary">aroD</name>
    <name evidence="5" type="ORF">AC482_01015</name>
</gene>
<dbReference type="AlphaFoldDB" id="A0A0M0BS01"/>
<evidence type="ECO:0000256" key="2">
    <source>
        <dbReference type="ARBA" id="ARBA00023239"/>
    </source>
</evidence>
<dbReference type="GO" id="GO:0009073">
    <property type="term" value="P:aromatic amino acid family biosynthetic process"/>
    <property type="evidence" value="ECO:0007669"/>
    <property type="project" value="UniProtKB-KW"/>
</dbReference>
<keyword evidence="3 4" id="KW-0704">Schiff base</keyword>
<dbReference type="Proteomes" id="UP000037210">
    <property type="component" value="Unassembled WGS sequence"/>
</dbReference>
<evidence type="ECO:0000256" key="4">
    <source>
        <dbReference type="HAMAP-Rule" id="MF_00214"/>
    </source>
</evidence>
<evidence type="ECO:0000256" key="3">
    <source>
        <dbReference type="ARBA" id="ARBA00023270"/>
    </source>
</evidence>